<comment type="caution">
    <text evidence="2">The sequence shown here is derived from an EMBL/GenBank/DDBJ whole genome shotgun (WGS) entry which is preliminary data.</text>
</comment>
<gene>
    <name evidence="2" type="ORF">V5O48_013107</name>
</gene>
<dbReference type="EMBL" id="JBAHYK010001242">
    <property type="protein sequence ID" value="KAL0568866.1"/>
    <property type="molecule type" value="Genomic_DNA"/>
</dbReference>
<protein>
    <submittedName>
        <fullName evidence="2">Uncharacterized protein</fullName>
    </submittedName>
</protein>
<reference evidence="2 3" key="1">
    <citation type="submission" date="2024-02" db="EMBL/GenBank/DDBJ databases">
        <title>A draft genome for the cacao thread blight pathogen Marasmius crinis-equi.</title>
        <authorList>
            <person name="Cohen S.P."/>
            <person name="Baruah I.K."/>
            <person name="Amoako-Attah I."/>
            <person name="Bukari Y."/>
            <person name="Meinhardt L.W."/>
            <person name="Bailey B.A."/>
        </authorList>
    </citation>
    <scope>NUCLEOTIDE SEQUENCE [LARGE SCALE GENOMIC DNA]</scope>
    <source>
        <strain evidence="2 3">GH-76</strain>
    </source>
</reference>
<evidence type="ECO:0000313" key="3">
    <source>
        <dbReference type="Proteomes" id="UP001465976"/>
    </source>
</evidence>
<name>A0ABR3F0Y7_9AGAR</name>
<accession>A0ABR3F0Y7</accession>
<dbReference type="Proteomes" id="UP001465976">
    <property type="component" value="Unassembled WGS sequence"/>
</dbReference>
<keyword evidence="3" id="KW-1185">Reference proteome</keyword>
<evidence type="ECO:0000313" key="2">
    <source>
        <dbReference type="EMBL" id="KAL0568866.1"/>
    </source>
</evidence>
<organism evidence="2 3">
    <name type="scientific">Marasmius crinis-equi</name>
    <dbReference type="NCBI Taxonomy" id="585013"/>
    <lineage>
        <taxon>Eukaryota</taxon>
        <taxon>Fungi</taxon>
        <taxon>Dikarya</taxon>
        <taxon>Basidiomycota</taxon>
        <taxon>Agaricomycotina</taxon>
        <taxon>Agaricomycetes</taxon>
        <taxon>Agaricomycetidae</taxon>
        <taxon>Agaricales</taxon>
        <taxon>Marasmiineae</taxon>
        <taxon>Marasmiaceae</taxon>
        <taxon>Marasmius</taxon>
    </lineage>
</organism>
<sequence>MAVRCHGKHRQSSSPSSPPPQKISSSKSKESTSSVAMITLDFDITLLQDFIVRSGCQSSLNHPALTFAWDADKLLGLLDILPSLTSLAIFCHNTNRDAGLTRALKPRKFLRSLASNTQICPVLESLELVGCSQKHAKDSLFSLARAPVGTLKSFHVRFVREHQSRLKWVEAEDVQSALTSLRSHGVEVDWVVQG</sequence>
<evidence type="ECO:0000256" key="1">
    <source>
        <dbReference type="SAM" id="MobiDB-lite"/>
    </source>
</evidence>
<feature type="compositionally biased region" description="Basic residues" evidence="1">
    <location>
        <begin position="1"/>
        <end position="11"/>
    </location>
</feature>
<proteinExistence type="predicted"/>
<feature type="region of interest" description="Disordered" evidence="1">
    <location>
        <begin position="1"/>
        <end position="30"/>
    </location>
</feature>